<dbReference type="GO" id="GO:0071555">
    <property type="term" value="P:cell wall organization"/>
    <property type="evidence" value="ECO:0007669"/>
    <property type="project" value="UniProtKB-KW"/>
</dbReference>
<dbReference type="GO" id="GO:0009252">
    <property type="term" value="P:peptidoglycan biosynthetic process"/>
    <property type="evidence" value="ECO:0007669"/>
    <property type="project" value="UniProtKB-UniRule"/>
</dbReference>
<reference evidence="8 9" key="1">
    <citation type="submission" date="2020-08" db="EMBL/GenBank/DDBJ databases">
        <title>Genome sequence of Nocardioides mesophilus KACC 16243T.</title>
        <authorList>
            <person name="Hyun D.-W."/>
            <person name="Bae J.-W."/>
        </authorList>
    </citation>
    <scope>NUCLEOTIDE SEQUENCE [LARGE SCALE GENOMIC DNA]</scope>
    <source>
        <strain evidence="8 9">KACC 16243</strain>
    </source>
</reference>
<proteinExistence type="inferred from homology"/>
<keyword evidence="4 7" id="KW-0472">Membrane</keyword>
<comment type="similarity">
    <text evidence="7">Belongs to the transglycosylase MltG family.</text>
</comment>
<evidence type="ECO:0000256" key="3">
    <source>
        <dbReference type="ARBA" id="ARBA00022989"/>
    </source>
</evidence>
<comment type="catalytic activity">
    <reaction evidence="7">
        <text>a peptidoglycan chain = a peptidoglycan chain with N-acetyl-1,6-anhydromuramyl-[peptide] at the reducing end + a peptidoglycan chain with N-acetylglucosamine at the non-reducing end.</text>
        <dbReference type="EC" id="4.2.2.29"/>
    </reaction>
</comment>
<dbReference type="PANTHER" id="PTHR30518:SF2">
    <property type="entry name" value="ENDOLYTIC MUREIN TRANSGLYCOSYLASE"/>
    <property type="match status" value="1"/>
</dbReference>
<evidence type="ECO:0000313" key="8">
    <source>
        <dbReference type="EMBL" id="QNN52530.1"/>
    </source>
</evidence>
<protein>
    <recommendedName>
        <fullName evidence="7">Endolytic murein transglycosylase</fullName>
        <ecNumber evidence="7">4.2.2.29</ecNumber>
    </recommendedName>
    <alternativeName>
        <fullName evidence="7">Peptidoglycan lytic transglycosylase</fullName>
    </alternativeName>
    <alternativeName>
        <fullName evidence="7">Peptidoglycan polymerization terminase</fullName>
    </alternativeName>
</protein>
<evidence type="ECO:0000256" key="1">
    <source>
        <dbReference type="ARBA" id="ARBA00022475"/>
    </source>
</evidence>
<keyword evidence="2 7" id="KW-0812">Transmembrane</keyword>
<evidence type="ECO:0000256" key="5">
    <source>
        <dbReference type="ARBA" id="ARBA00023239"/>
    </source>
</evidence>
<evidence type="ECO:0000256" key="2">
    <source>
        <dbReference type="ARBA" id="ARBA00022692"/>
    </source>
</evidence>
<dbReference type="NCBIfam" id="TIGR00247">
    <property type="entry name" value="endolytic transglycosylase MltG"/>
    <property type="match status" value="1"/>
</dbReference>
<evidence type="ECO:0000256" key="6">
    <source>
        <dbReference type="ARBA" id="ARBA00023316"/>
    </source>
</evidence>
<dbReference type="EMBL" id="CP060713">
    <property type="protein sequence ID" value="QNN52530.1"/>
    <property type="molecule type" value="Genomic_DNA"/>
</dbReference>
<dbReference type="HAMAP" id="MF_02065">
    <property type="entry name" value="MltG"/>
    <property type="match status" value="1"/>
</dbReference>
<dbReference type="InterPro" id="IPR003770">
    <property type="entry name" value="MLTG-like"/>
</dbReference>
<feature type="site" description="Important for catalytic activity" evidence="7">
    <location>
        <position position="247"/>
    </location>
</feature>
<keyword evidence="9" id="KW-1185">Reference proteome</keyword>
<dbReference type="Pfam" id="PF02618">
    <property type="entry name" value="YceG"/>
    <property type="match status" value="1"/>
</dbReference>
<evidence type="ECO:0000313" key="9">
    <source>
        <dbReference type="Proteomes" id="UP000515947"/>
    </source>
</evidence>
<dbReference type="RefSeq" id="WP_187578372.1">
    <property type="nucleotide sequence ID" value="NZ_CP060713.1"/>
</dbReference>
<dbReference type="CDD" id="cd08010">
    <property type="entry name" value="MltG_like"/>
    <property type="match status" value="1"/>
</dbReference>
<organism evidence="8 9">
    <name type="scientific">Nocardioides mesophilus</name>
    <dbReference type="NCBI Taxonomy" id="433659"/>
    <lineage>
        <taxon>Bacteria</taxon>
        <taxon>Bacillati</taxon>
        <taxon>Actinomycetota</taxon>
        <taxon>Actinomycetes</taxon>
        <taxon>Propionibacteriales</taxon>
        <taxon>Nocardioidaceae</taxon>
        <taxon>Nocardioides</taxon>
    </lineage>
</organism>
<accession>A0A7G9RAA5</accession>
<evidence type="ECO:0000256" key="4">
    <source>
        <dbReference type="ARBA" id="ARBA00023136"/>
    </source>
</evidence>
<dbReference type="AlphaFoldDB" id="A0A7G9RAA5"/>
<dbReference type="EC" id="4.2.2.29" evidence="7"/>
<feature type="transmembrane region" description="Helical" evidence="7">
    <location>
        <begin position="21"/>
        <end position="42"/>
    </location>
</feature>
<comment type="function">
    <text evidence="7">Functions as a peptidoglycan terminase that cleaves nascent peptidoglycan strands endolytically to terminate their elongation.</text>
</comment>
<keyword evidence="6 7" id="KW-0961">Cell wall biogenesis/degradation</keyword>
<name>A0A7G9RAA5_9ACTN</name>
<keyword evidence="5 7" id="KW-0456">Lyase</keyword>
<dbReference type="KEGG" id="nmes:H9L09_19030"/>
<dbReference type="PANTHER" id="PTHR30518">
    <property type="entry name" value="ENDOLYTIC MUREIN TRANSGLYCOSYLASE"/>
    <property type="match status" value="1"/>
</dbReference>
<gene>
    <name evidence="7 8" type="primary">mltG</name>
    <name evidence="8" type="ORF">H9L09_19030</name>
</gene>
<dbReference type="GO" id="GO:0005886">
    <property type="term" value="C:plasma membrane"/>
    <property type="evidence" value="ECO:0007669"/>
    <property type="project" value="UniProtKB-SubCell"/>
</dbReference>
<evidence type="ECO:0000256" key="7">
    <source>
        <dbReference type="HAMAP-Rule" id="MF_02065"/>
    </source>
</evidence>
<comment type="subcellular location">
    <subcellularLocation>
        <location evidence="7">Cell membrane</location>
        <topology evidence="7">Single-pass membrane protein</topology>
    </subcellularLocation>
</comment>
<dbReference type="Gene3D" id="3.30.1490.480">
    <property type="entry name" value="Endolytic murein transglycosylase"/>
    <property type="match status" value="1"/>
</dbReference>
<dbReference type="GO" id="GO:0008932">
    <property type="term" value="F:lytic endotransglycosylase activity"/>
    <property type="evidence" value="ECO:0007669"/>
    <property type="project" value="UniProtKB-UniRule"/>
</dbReference>
<sequence length="374" mass="40445">MSDLGLELEQSSSRKPRSRRGLGCLAVLIALAVLVGGGYAVATASMSALRGVFAPPADYDGPGHGKVLFEVEQGDTASEIGRGLVEKDVVKSVGAFVAAAQDEPRSMQIQPGFYQLKKQVPAVDALGVLIDPENMVQTSVTVPEGLRVEQVVKLLAKKTDYSVKQFQAALAKPGRLGLPDYAKGNPEGYLFPATYSFGPDETPMTMLQAMVARWRQAADEADLEAAAQQLGYTPAELMTVASLVESEANRDVDRGKVARVIYNRLESDVTNGLLQIDATVNYALGRDLGLGLTEEDLRVDSPYNTRRYPGLPPGPIESPGDKAIAAAAHPTPGPWVYYVTVNLETGETKFAKDYDQFLKYRKQLQAWCDTSDRC</sequence>
<keyword evidence="1 7" id="KW-1003">Cell membrane</keyword>
<dbReference type="Proteomes" id="UP000515947">
    <property type="component" value="Chromosome"/>
</dbReference>
<keyword evidence="3 7" id="KW-1133">Transmembrane helix</keyword>